<dbReference type="Gene3D" id="3.40.50.1110">
    <property type="entry name" value="SGNH hydrolase"/>
    <property type="match status" value="1"/>
</dbReference>
<dbReference type="GO" id="GO:0016788">
    <property type="term" value="F:hydrolase activity, acting on ester bonds"/>
    <property type="evidence" value="ECO:0007669"/>
    <property type="project" value="UniProtKB-ARBA"/>
</dbReference>
<protein>
    <submittedName>
        <fullName evidence="2">Hydrolase</fullName>
    </submittedName>
</protein>
<dbReference type="Proteomes" id="UP000317023">
    <property type="component" value="Unassembled WGS sequence"/>
</dbReference>
<organism evidence="2 3">
    <name type="scientific">Agrobacterium tumefaciens</name>
    <dbReference type="NCBI Taxonomy" id="358"/>
    <lineage>
        <taxon>Bacteria</taxon>
        <taxon>Pseudomonadati</taxon>
        <taxon>Pseudomonadota</taxon>
        <taxon>Alphaproteobacteria</taxon>
        <taxon>Hyphomicrobiales</taxon>
        <taxon>Rhizobiaceae</taxon>
        <taxon>Rhizobium/Agrobacterium group</taxon>
        <taxon>Agrobacterium</taxon>
        <taxon>Agrobacterium tumefaciens complex</taxon>
    </lineage>
</organism>
<gene>
    <name evidence="2" type="ORF">EXN61_23655</name>
</gene>
<dbReference type="InterPro" id="IPR013830">
    <property type="entry name" value="SGNH_hydro"/>
</dbReference>
<dbReference type="Pfam" id="PF13472">
    <property type="entry name" value="Lipase_GDSL_2"/>
    <property type="match status" value="1"/>
</dbReference>
<evidence type="ECO:0000313" key="2">
    <source>
        <dbReference type="EMBL" id="TRB03314.1"/>
    </source>
</evidence>
<dbReference type="EMBL" id="SGOE01000009">
    <property type="protein sequence ID" value="TRB03314.1"/>
    <property type="molecule type" value="Genomic_DNA"/>
</dbReference>
<feature type="domain" description="SGNH hydrolase-type esterase" evidence="1">
    <location>
        <begin position="9"/>
        <end position="201"/>
    </location>
</feature>
<comment type="caution">
    <text evidence="2">The sequence shown here is derived from an EMBL/GenBank/DDBJ whole genome shotgun (WGS) entry which is preliminary data.</text>
</comment>
<sequence>MAESRSILCFGDSLTWGWIPVPESSPTLRYPFEQRWTGAMAAALGDGYSIIEEGLSARTTSVEDPNDPRLNGSAYLPMALASHLPLDLVIILLGTNDTKSYFRRTPYEIANGMGKLAGQVLTSAGGIGTPYPAPKLLIVSPPPLAPMPDPWFEGMFGGGYEKSLELAKQYKALANFLKVDFLDAGEFVKTDGCDGIHFSAETNITLGHAIAAKVEAIFSQEAKNAAA</sequence>
<accession>A0A546YUM3</accession>
<evidence type="ECO:0000259" key="1">
    <source>
        <dbReference type="Pfam" id="PF13472"/>
    </source>
</evidence>
<dbReference type="AlphaFoldDB" id="A0A546YUM3"/>
<name>A0A546YUM3_AGRTU</name>
<keyword evidence="2" id="KW-0378">Hydrolase</keyword>
<dbReference type="CDD" id="cd01839">
    <property type="entry name" value="SGNH_arylesterase_like"/>
    <property type="match status" value="1"/>
</dbReference>
<dbReference type="RefSeq" id="WP_010900268.1">
    <property type="nucleotide sequence ID" value="NZ_SGOD01000007.1"/>
</dbReference>
<evidence type="ECO:0000313" key="3">
    <source>
        <dbReference type="Proteomes" id="UP000317023"/>
    </source>
</evidence>
<reference evidence="2 3" key="1">
    <citation type="journal article" date="2019" name="Appl. Microbiol. Biotechnol.">
        <title>Differential efficiency of wild type rhizogenic strains for rol gene transformation of plants.</title>
        <authorList>
            <person name="Desmet S."/>
            <person name="De Keyser E."/>
            <person name="Van Vaerenbergh J."/>
            <person name="Baeyen S."/>
            <person name="Van Huylenbroeck J."/>
            <person name="Geelen D."/>
            <person name="Dhooghe E."/>
        </authorList>
    </citation>
    <scope>NUCLEOTIDE SEQUENCE [LARGE SCALE GENOMIC DNA]</scope>
    <source>
        <strain evidence="2 3">MAFF210266</strain>
    </source>
</reference>
<dbReference type="InterPro" id="IPR036514">
    <property type="entry name" value="SGNH_hydro_sf"/>
</dbReference>
<proteinExistence type="predicted"/>
<dbReference type="SUPFAM" id="SSF52266">
    <property type="entry name" value="SGNH hydrolase"/>
    <property type="match status" value="1"/>
</dbReference>